<feature type="domain" description="Ion transport" evidence="7">
    <location>
        <begin position="54"/>
        <end position="295"/>
    </location>
</feature>
<feature type="transmembrane region" description="Helical" evidence="6">
    <location>
        <begin position="126"/>
        <end position="145"/>
    </location>
</feature>
<organism evidence="8 9">
    <name type="scientific">Pelagomonas calceolata</name>
    <dbReference type="NCBI Taxonomy" id="35677"/>
    <lineage>
        <taxon>Eukaryota</taxon>
        <taxon>Sar</taxon>
        <taxon>Stramenopiles</taxon>
        <taxon>Ochrophyta</taxon>
        <taxon>Pelagophyceae</taxon>
        <taxon>Pelagomonadales</taxon>
        <taxon>Pelagomonadaceae</taxon>
        <taxon>Pelagomonas</taxon>
    </lineage>
</organism>
<keyword evidence="3 6" id="KW-1133">Transmembrane helix</keyword>
<dbReference type="GO" id="GO:0005249">
    <property type="term" value="F:voltage-gated potassium channel activity"/>
    <property type="evidence" value="ECO:0007669"/>
    <property type="project" value="InterPro"/>
</dbReference>
<evidence type="ECO:0000313" key="9">
    <source>
        <dbReference type="Proteomes" id="UP000789595"/>
    </source>
</evidence>
<reference evidence="8" key="1">
    <citation type="submission" date="2021-11" db="EMBL/GenBank/DDBJ databases">
        <authorList>
            <consortium name="Genoscope - CEA"/>
            <person name="William W."/>
        </authorList>
    </citation>
    <scope>NUCLEOTIDE SEQUENCE</scope>
</reference>
<evidence type="ECO:0000259" key="7">
    <source>
        <dbReference type="Pfam" id="PF00520"/>
    </source>
</evidence>
<dbReference type="AlphaFoldDB" id="A0A8J2WSN1"/>
<protein>
    <recommendedName>
        <fullName evidence="7">Ion transport domain-containing protein</fullName>
    </recommendedName>
</protein>
<comment type="subcellular location">
    <subcellularLocation>
        <location evidence="1">Membrane</location>
        <topology evidence="1">Multi-pass membrane protein</topology>
    </subcellularLocation>
</comment>
<feature type="transmembrane region" description="Helical" evidence="6">
    <location>
        <begin position="274"/>
        <end position="295"/>
    </location>
</feature>
<feature type="region of interest" description="Disordered" evidence="5">
    <location>
        <begin position="604"/>
        <end position="688"/>
    </location>
</feature>
<keyword evidence="4 6" id="KW-0472">Membrane</keyword>
<evidence type="ECO:0000256" key="2">
    <source>
        <dbReference type="ARBA" id="ARBA00022692"/>
    </source>
</evidence>
<dbReference type="PRINTS" id="PR01463">
    <property type="entry name" value="EAGCHANLFMLY"/>
</dbReference>
<proteinExistence type="predicted"/>
<name>A0A8J2WSN1_9STRA</name>
<evidence type="ECO:0000256" key="6">
    <source>
        <dbReference type="SAM" id="Phobius"/>
    </source>
</evidence>
<evidence type="ECO:0000256" key="4">
    <source>
        <dbReference type="ARBA" id="ARBA00023136"/>
    </source>
</evidence>
<evidence type="ECO:0000313" key="8">
    <source>
        <dbReference type="EMBL" id="CAH0366787.1"/>
    </source>
</evidence>
<dbReference type="Pfam" id="PF00520">
    <property type="entry name" value="Ion_trans"/>
    <property type="match status" value="1"/>
</dbReference>
<feature type="compositionally biased region" description="Pro residues" evidence="5">
    <location>
        <begin position="630"/>
        <end position="641"/>
    </location>
</feature>
<keyword evidence="9" id="KW-1185">Reference proteome</keyword>
<dbReference type="SUPFAM" id="SSF81324">
    <property type="entry name" value="Voltage-gated potassium channels"/>
    <property type="match status" value="1"/>
</dbReference>
<comment type="caution">
    <text evidence="8">The sequence shown here is derived from an EMBL/GenBank/DDBJ whole genome shotgun (WGS) entry which is preliminary data.</text>
</comment>
<dbReference type="EMBL" id="CAKKNE010000001">
    <property type="protein sequence ID" value="CAH0366787.1"/>
    <property type="molecule type" value="Genomic_DNA"/>
</dbReference>
<dbReference type="PANTHER" id="PTHR47823">
    <property type="entry name" value="ION_TRANS DOMAIN-CONTAINING PROTEIN"/>
    <property type="match status" value="1"/>
</dbReference>
<sequence length="699" mass="77868">MASMVSVVLTEDPEDLRKKRKEQWWGAYNDTEWYVIEPMAFWKAAFDGCTALLLLVLAFYIPFSIAFLDVGDFIWFDWYQLVWFSVDIILSFCSPYENEEGWVTNPKWIAAEYFQCFFWVDTISTFPFALVLGASGGASPLTKLLKMPRLIKALRVLKMTKLTRAYKLDEVINQLATHLHVPPNAATLVILGTLGLVVNHVFACIWFYLGADDFSEECSTADVPARACTWMQVHGLHPHRGNWYLYITCLYWSVMTLSTVGYGDISPNTTEEKIFTIVVIFTGVSGYAMLIQAIGTAMAGDPNKLSHTKAMRNYLYDYEVPPDLAKRILHFLRLRDKKMRQEYIEPEVDLCIETLSKPLRRRLVLHTRRDLVERVPWFLGRPMKFVADVCPLLKSVVASPLEVVGATGVSASALVFVVKGDLAAFEHASKTPKCATPNTIKHGLSDLGGDIDNELLAYEAADRDRRYTWGPDSTFGLPGCVLDKTWRLDILALDDCEMLSFPKDELLKLMGQHDHAAILPELVREAEESVAEHPALFSDADEAERPSSPPPQRDATASPTPDEVKSSYACDRLVARRADVAAFLAQHISPASLSADDESAALVRDFVEAHTERPPERVPTTTETRRSPRQSPPARPPPPEENGPATLWDPSTGPPQARPVIVEDASTGPRARSVVVDDAPPPDDDDPAEMLCGALVGGE</sequence>
<gene>
    <name evidence="8" type="ORF">PECAL_1P32960</name>
</gene>
<evidence type="ECO:0000256" key="1">
    <source>
        <dbReference type="ARBA" id="ARBA00004141"/>
    </source>
</evidence>
<feature type="transmembrane region" description="Helical" evidence="6">
    <location>
        <begin position="188"/>
        <end position="209"/>
    </location>
</feature>
<dbReference type="InterPro" id="IPR018490">
    <property type="entry name" value="cNMP-bd_dom_sf"/>
</dbReference>
<dbReference type="PANTHER" id="PTHR47823:SF9">
    <property type="entry name" value="CHROMOSOME UNDETERMINED SCAFFOLD_10, WHOLE GENOME SHOTGUN SEQUENCE"/>
    <property type="match status" value="1"/>
</dbReference>
<evidence type="ECO:0000256" key="3">
    <source>
        <dbReference type="ARBA" id="ARBA00022989"/>
    </source>
</evidence>
<feature type="region of interest" description="Disordered" evidence="5">
    <location>
        <begin position="529"/>
        <end position="565"/>
    </location>
</feature>
<dbReference type="OrthoDB" id="421226at2759"/>
<feature type="transmembrane region" description="Helical" evidence="6">
    <location>
        <begin position="243"/>
        <end position="262"/>
    </location>
</feature>
<dbReference type="InterPro" id="IPR005821">
    <property type="entry name" value="Ion_trans_dom"/>
</dbReference>
<dbReference type="SUPFAM" id="SSF51206">
    <property type="entry name" value="cAMP-binding domain-like"/>
    <property type="match status" value="1"/>
</dbReference>
<evidence type="ECO:0000256" key="5">
    <source>
        <dbReference type="SAM" id="MobiDB-lite"/>
    </source>
</evidence>
<dbReference type="Gene3D" id="2.60.120.10">
    <property type="entry name" value="Jelly Rolls"/>
    <property type="match status" value="1"/>
</dbReference>
<keyword evidence="2 6" id="KW-0812">Transmembrane</keyword>
<dbReference type="InterPro" id="IPR014710">
    <property type="entry name" value="RmlC-like_jellyroll"/>
</dbReference>
<dbReference type="Gene3D" id="1.10.287.70">
    <property type="match status" value="1"/>
</dbReference>
<dbReference type="GO" id="GO:0016020">
    <property type="term" value="C:membrane"/>
    <property type="evidence" value="ECO:0007669"/>
    <property type="project" value="UniProtKB-SubCell"/>
</dbReference>
<feature type="transmembrane region" description="Helical" evidence="6">
    <location>
        <begin position="40"/>
        <end position="61"/>
    </location>
</feature>
<accession>A0A8J2WSN1</accession>
<dbReference type="Proteomes" id="UP000789595">
    <property type="component" value="Unassembled WGS sequence"/>
</dbReference>
<feature type="compositionally biased region" description="Basic and acidic residues" evidence="5">
    <location>
        <begin position="605"/>
        <end position="616"/>
    </location>
</feature>
<dbReference type="InterPro" id="IPR003938">
    <property type="entry name" value="K_chnl_volt-dep_EAG/ELK/ERG"/>
</dbReference>